<evidence type="ECO:0000313" key="1">
    <source>
        <dbReference type="EMBL" id="RFP77674.1"/>
    </source>
</evidence>
<protein>
    <submittedName>
        <fullName evidence="1">Helix-turn-helix domain-containing protein</fullName>
    </submittedName>
</protein>
<gene>
    <name evidence="1" type="ORF">DY262_15855</name>
</gene>
<accession>A0A372EGT8</accession>
<dbReference type="AlphaFoldDB" id="A0A372EGT8"/>
<evidence type="ECO:0000313" key="2">
    <source>
        <dbReference type="Proteomes" id="UP000261931"/>
    </source>
</evidence>
<dbReference type="SUPFAM" id="SSF46689">
    <property type="entry name" value="Homeodomain-like"/>
    <property type="match status" value="1"/>
</dbReference>
<dbReference type="InterPro" id="IPR009057">
    <property type="entry name" value="Homeodomain-like_sf"/>
</dbReference>
<dbReference type="Proteomes" id="UP000261931">
    <property type="component" value="Unassembled WGS sequence"/>
</dbReference>
<reference evidence="1 2" key="1">
    <citation type="submission" date="2018-08" db="EMBL/GenBank/DDBJ databases">
        <title>Hydrogenophaga sp. LA-38 isolated from sludge.</title>
        <authorList>
            <person name="Im W.-T."/>
        </authorList>
    </citation>
    <scope>NUCLEOTIDE SEQUENCE [LARGE SCALE GENOMIC DNA]</scope>
    <source>
        <strain evidence="1 2">LA-38</strain>
    </source>
</reference>
<name>A0A372EGT8_9BURK</name>
<organism evidence="1 2">
    <name type="scientific">Hydrogenophaga borbori</name>
    <dbReference type="NCBI Taxonomy" id="2294117"/>
    <lineage>
        <taxon>Bacteria</taxon>
        <taxon>Pseudomonadati</taxon>
        <taxon>Pseudomonadota</taxon>
        <taxon>Betaproteobacteria</taxon>
        <taxon>Burkholderiales</taxon>
        <taxon>Comamonadaceae</taxon>
        <taxon>Hydrogenophaga</taxon>
    </lineage>
</organism>
<dbReference type="Pfam" id="PF13565">
    <property type="entry name" value="HTH_32"/>
    <property type="match status" value="1"/>
</dbReference>
<comment type="caution">
    <text evidence="1">The sequence shown here is derived from an EMBL/GenBank/DDBJ whole genome shotgun (WGS) entry which is preliminary data.</text>
</comment>
<sequence length="146" mass="16627">MRVAEPIETDAKTERELRALSKGRRVEARVQQRARLILLAAQGWRNKDIAEEVKLDRRQVALWRRRFIEGGVQALLQDAPRSGRAPSVTAAVEWYVLRATRDEQPAAGTNWSTRSLAAYLGLSATTVRRVWQRHGIAPHLSARPRR</sequence>
<dbReference type="RefSeq" id="WP_116960071.1">
    <property type="nucleotide sequence ID" value="NZ_QVLS01000010.1"/>
</dbReference>
<dbReference type="EMBL" id="QVLS01000010">
    <property type="protein sequence ID" value="RFP77674.1"/>
    <property type="molecule type" value="Genomic_DNA"/>
</dbReference>
<keyword evidence="2" id="KW-1185">Reference proteome</keyword>
<proteinExistence type="predicted"/>